<feature type="transmembrane region" description="Helical" evidence="1">
    <location>
        <begin position="255"/>
        <end position="281"/>
    </location>
</feature>
<feature type="transmembrane region" description="Helical" evidence="1">
    <location>
        <begin position="220"/>
        <end position="243"/>
    </location>
</feature>
<feature type="transmembrane region" description="Helical" evidence="1">
    <location>
        <begin position="328"/>
        <end position="349"/>
    </location>
</feature>
<feature type="transmembrane region" description="Helical" evidence="1">
    <location>
        <begin position="369"/>
        <end position="395"/>
    </location>
</feature>
<reference evidence="2 3" key="1">
    <citation type="submission" date="2018-04" db="EMBL/GenBank/DDBJ databases">
        <authorList>
            <person name="Zhang X."/>
            <person name="Yuan J."/>
            <person name="Li F."/>
            <person name="Xiang J."/>
        </authorList>
    </citation>
    <scope>NUCLEOTIDE SEQUENCE [LARGE SCALE GENOMIC DNA]</scope>
    <source>
        <tissue evidence="2">Muscle</tissue>
    </source>
</reference>
<name>A0A423TNE0_PENVA</name>
<keyword evidence="1" id="KW-0812">Transmembrane</keyword>
<dbReference type="EMBL" id="QCYY01001451">
    <property type="protein sequence ID" value="ROT77994.1"/>
    <property type="molecule type" value="Genomic_DNA"/>
</dbReference>
<evidence type="ECO:0000256" key="1">
    <source>
        <dbReference type="SAM" id="Phobius"/>
    </source>
</evidence>
<gene>
    <name evidence="2" type="ORF">C7M84_003313</name>
</gene>
<evidence type="ECO:0000313" key="3">
    <source>
        <dbReference type="Proteomes" id="UP000283509"/>
    </source>
</evidence>
<proteinExistence type="predicted"/>
<organism evidence="2 3">
    <name type="scientific">Penaeus vannamei</name>
    <name type="common">Whiteleg shrimp</name>
    <name type="synonym">Litopenaeus vannamei</name>
    <dbReference type="NCBI Taxonomy" id="6689"/>
    <lineage>
        <taxon>Eukaryota</taxon>
        <taxon>Metazoa</taxon>
        <taxon>Ecdysozoa</taxon>
        <taxon>Arthropoda</taxon>
        <taxon>Crustacea</taxon>
        <taxon>Multicrustacea</taxon>
        <taxon>Malacostraca</taxon>
        <taxon>Eumalacostraca</taxon>
        <taxon>Eucarida</taxon>
        <taxon>Decapoda</taxon>
        <taxon>Dendrobranchiata</taxon>
        <taxon>Penaeoidea</taxon>
        <taxon>Penaeidae</taxon>
        <taxon>Penaeus</taxon>
    </lineage>
</organism>
<sequence>MTLALALSRAFSRFLAFSRLSSRATFLPAPRSHSLVVSLPTALLRLFFCALFSRPFSRRFLRRFSSLRSRRFSPPRLALLSFHPLTLSSRFLGPRSPVFLVSFSFFLSLPCGFLDLFSLVLALSFSLLPPLSSSLQGLRLVGLRLVLRPVSFSFSTSSISWPFLGRSRSVSLGSFFSSLSLFSFCRFLGRLPIRLFPVLSRRFLRLVLAFSSFSHRSPRLLSQFFSLSFLACFLVVSGSFSVLSRAFSLVSRGSLLVLFFYRAFSSSVRVRLSLSFSPFFFSLPFPRSFRASFSLDFRSRFLVPLASLCFTVSLVVSAVISRRFPLSFSLVLLFLARFTSSFLSIDLRLSPAAFLSLSLSRSHALSRAYLPLSWSISLFFSSFIPGFSPVILALLSRLPLSFSRFLGRSRSFSAFLAVS</sequence>
<keyword evidence="1" id="KW-1133">Transmembrane helix</keyword>
<protein>
    <submittedName>
        <fullName evidence="2">Uncharacterized protein</fullName>
    </submittedName>
</protein>
<accession>A0A423TNE0</accession>
<feature type="transmembrane region" description="Helical" evidence="1">
    <location>
        <begin position="301"/>
        <end position="321"/>
    </location>
</feature>
<feature type="transmembrane region" description="Helical" evidence="1">
    <location>
        <begin position="98"/>
        <end position="125"/>
    </location>
</feature>
<comment type="caution">
    <text evidence="2">The sequence shown here is derived from an EMBL/GenBank/DDBJ whole genome shotgun (WGS) entry which is preliminary data.</text>
</comment>
<evidence type="ECO:0000313" key="2">
    <source>
        <dbReference type="EMBL" id="ROT77994.1"/>
    </source>
</evidence>
<feature type="transmembrane region" description="Helical" evidence="1">
    <location>
        <begin position="33"/>
        <end position="53"/>
    </location>
</feature>
<reference evidence="2 3" key="2">
    <citation type="submission" date="2019-01" db="EMBL/GenBank/DDBJ databases">
        <title>The decoding of complex shrimp genome reveals the adaptation for benthos swimmer, frequently molting mechanism and breeding impact on genome.</title>
        <authorList>
            <person name="Sun Y."/>
            <person name="Gao Y."/>
            <person name="Yu Y."/>
        </authorList>
    </citation>
    <scope>NUCLEOTIDE SEQUENCE [LARGE SCALE GENOMIC DNA]</scope>
    <source>
        <tissue evidence="2">Muscle</tissue>
    </source>
</reference>
<dbReference type="AlphaFoldDB" id="A0A423TNE0"/>
<keyword evidence="1" id="KW-0472">Membrane</keyword>
<keyword evidence="3" id="KW-1185">Reference proteome</keyword>
<dbReference type="Proteomes" id="UP000283509">
    <property type="component" value="Unassembled WGS sequence"/>
</dbReference>